<dbReference type="PROSITE" id="PS51996">
    <property type="entry name" value="TR_MART"/>
    <property type="match status" value="1"/>
</dbReference>
<comment type="caution">
    <text evidence="4">The sequence shown here is derived from an EMBL/GenBank/DDBJ whole genome shotgun (WGS) entry which is preliminary data.</text>
</comment>
<evidence type="ECO:0000256" key="2">
    <source>
        <dbReference type="ARBA" id="ARBA00022803"/>
    </source>
</evidence>
<evidence type="ECO:0000313" key="6">
    <source>
        <dbReference type="Proteomes" id="UP000663864"/>
    </source>
</evidence>
<keyword evidence="1" id="KW-0677">Repeat</keyword>
<evidence type="ECO:0000313" key="5">
    <source>
        <dbReference type="EMBL" id="CAF4015978.1"/>
    </source>
</evidence>
<feature type="repeat" description="TPR" evidence="3">
    <location>
        <begin position="239"/>
        <end position="272"/>
    </location>
</feature>
<dbReference type="InterPro" id="IPR019734">
    <property type="entry name" value="TPR_rpt"/>
</dbReference>
<dbReference type="SMART" id="SM00028">
    <property type="entry name" value="TPR"/>
    <property type="match status" value="7"/>
</dbReference>
<keyword evidence="2 3" id="KW-0802">TPR repeat</keyword>
<dbReference type="SUPFAM" id="SSF56399">
    <property type="entry name" value="ADP-ribosylation"/>
    <property type="match status" value="1"/>
</dbReference>
<dbReference type="SUPFAM" id="SSF48452">
    <property type="entry name" value="TPR-like"/>
    <property type="match status" value="2"/>
</dbReference>
<organism evidence="4 6">
    <name type="scientific">Rotaria sordida</name>
    <dbReference type="NCBI Taxonomy" id="392033"/>
    <lineage>
        <taxon>Eukaryota</taxon>
        <taxon>Metazoa</taxon>
        <taxon>Spiralia</taxon>
        <taxon>Gnathifera</taxon>
        <taxon>Rotifera</taxon>
        <taxon>Eurotatoria</taxon>
        <taxon>Bdelloidea</taxon>
        <taxon>Philodinida</taxon>
        <taxon>Philodinidae</taxon>
        <taxon>Rotaria</taxon>
    </lineage>
</organism>
<evidence type="ECO:0000256" key="3">
    <source>
        <dbReference type="PROSITE-ProRule" id="PRU00339"/>
    </source>
</evidence>
<dbReference type="Pfam" id="PF13424">
    <property type="entry name" value="TPR_12"/>
    <property type="match status" value="3"/>
</dbReference>
<feature type="repeat" description="TPR" evidence="3">
    <location>
        <begin position="114"/>
        <end position="147"/>
    </location>
</feature>
<evidence type="ECO:0008006" key="7">
    <source>
        <dbReference type="Google" id="ProtNLM"/>
    </source>
</evidence>
<dbReference type="AlphaFoldDB" id="A0A815GUR2"/>
<dbReference type="Proteomes" id="UP000663864">
    <property type="component" value="Unassembled WGS sequence"/>
</dbReference>
<sequence>MFEIDVDSDTNVIAADISHISAFPSEEEVLFDIDSTFEILQVNVNEEKQSCTIHMRTSTYGRELIDEYLRYNETELDRLSVAILFGRLIADMGEFNKSIKYFERLINQENIDQINVRINLGRAYALKGDYDNAYKYYYVARDLETNKNSPKMAEIVNNLGWLDNILGNYNAAIEKYRKSLKLYNASQMSGYWQIQGNLHTNIAMAQITLGQYDEAIQELDHSYECLTKTRLPADHPEFSQRQMNLGRICQHRGEYDKAHDYYKTALEMRKRALPPEHMDIGKTLYNLGGVTGEAGIDYEKVLTYLHESLVINESAIGEEHPATALVWSGIANVYEYRNEHEQALKYQFKTLELYQKIYHNNDHEDIARILNNIGELYRRMKDYKQAFFYLNKALKVRIKVLGADHPETGMIEH</sequence>
<dbReference type="Gene3D" id="1.25.40.10">
    <property type="entry name" value="Tetratricopeptide repeat domain"/>
    <property type="match status" value="3"/>
</dbReference>
<name>A0A815GUR2_9BILA</name>
<proteinExistence type="predicted"/>
<feature type="repeat" description="TPR" evidence="3">
    <location>
        <begin position="153"/>
        <end position="186"/>
    </location>
</feature>
<gene>
    <name evidence="5" type="ORF">JBS370_LOCUS27120</name>
    <name evidence="4" type="ORF">ZHD862_LOCUS30154</name>
</gene>
<dbReference type="PANTHER" id="PTHR45641:SF19">
    <property type="entry name" value="NEPHROCYSTIN-3"/>
    <property type="match status" value="1"/>
</dbReference>
<dbReference type="EMBL" id="CAJNOT010002783">
    <property type="protein sequence ID" value="CAF1343181.1"/>
    <property type="molecule type" value="Genomic_DNA"/>
</dbReference>
<dbReference type="PANTHER" id="PTHR45641">
    <property type="entry name" value="TETRATRICOPEPTIDE REPEAT PROTEIN (AFU_ORTHOLOGUE AFUA_6G03870)"/>
    <property type="match status" value="1"/>
</dbReference>
<reference evidence="4" key="1">
    <citation type="submission" date="2021-02" db="EMBL/GenBank/DDBJ databases">
        <authorList>
            <person name="Nowell W R."/>
        </authorList>
    </citation>
    <scope>NUCLEOTIDE SEQUENCE</scope>
</reference>
<dbReference type="PROSITE" id="PS50005">
    <property type="entry name" value="TPR"/>
    <property type="match status" value="4"/>
</dbReference>
<dbReference type="Proteomes" id="UP000663836">
    <property type="component" value="Unassembled WGS sequence"/>
</dbReference>
<evidence type="ECO:0000313" key="4">
    <source>
        <dbReference type="EMBL" id="CAF1343181.1"/>
    </source>
</evidence>
<protein>
    <recommendedName>
        <fullName evidence="7">Kinesin light chain</fullName>
    </recommendedName>
</protein>
<feature type="repeat" description="TPR" evidence="3">
    <location>
        <begin position="367"/>
        <end position="400"/>
    </location>
</feature>
<dbReference type="EMBL" id="CAJOBD010004992">
    <property type="protein sequence ID" value="CAF4015978.1"/>
    <property type="molecule type" value="Genomic_DNA"/>
</dbReference>
<accession>A0A815GUR2</accession>
<dbReference type="Gene3D" id="3.90.176.10">
    <property type="entry name" value="Toxin ADP-ribosyltransferase, Chain A, domain 1"/>
    <property type="match status" value="1"/>
</dbReference>
<evidence type="ECO:0000256" key="1">
    <source>
        <dbReference type="ARBA" id="ARBA00022737"/>
    </source>
</evidence>
<dbReference type="InterPro" id="IPR011990">
    <property type="entry name" value="TPR-like_helical_dom_sf"/>
</dbReference>